<evidence type="ECO:0000256" key="1">
    <source>
        <dbReference type="SAM" id="MobiDB-lite"/>
    </source>
</evidence>
<feature type="region of interest" description="Disordered" evidence="1">
    <location>
        <begin position="1"/>
        <end position="25"/>
    </location>
</feature>
<name>A0A8X7ZT91_POPTO</name>
<gene>
    <name evidence="2" type="ORF">POTOM_021094</name>
</gene>
<dbReference type="PANTHER" id="PTHR33070:SF120">
    <property type="entry name" value="EXPRESSED PROTEIN"/>
    <property type="match status" value="1"/>
</dbReference>
<dbReference type="OrthoDB" id="1701699at2759"/>
<organism evidence="2 3">
    <name type="scientific">Populus tomentosa</name>
    <name type="common">Chinese white poplar</name>
    <dbReference type="NCBI Taxonomy" id="118781"/>
    <lineage>
        <taxon>Eukaryota</taxon>
        <taxon>Viridiplantae</taxon>
        <taxon>Streptophyta</taxon>
        <taxon>Embryophyta</taxon>
        <taxon>Tracheophyta</taxon>
        <taxon>Spermatophyta</taxon>
        <taxon>Magnoliopsida</taxon>
        <taxon>eudicotyledons</taxon>
        <taxon>Gunneridae</taxon>
        <taxon>Pentapetalae</taxon>
        <taxon>rosids</taxon>
        <taxon>fabids</taxon>
        <taxon>Malpighiales</taxon>
        <taxon>Salicaceae</taxon>
        <taxon>Saliceae</taxon>
        <taxon>Populus</taxon>
    </lineage>
</organism>
<dbReference type="InterPro" id="IPR006121">
    <property type="entry name" value="HMA_dom"/>
</dbReference>
<dbReference type="AlphaFoldDB" id="A0A8X7ZT91"/>
<comment type="caution">
    <text evidence="2">The sequence shown here is derived from an EMBL/GenBank/DDBJ whole genome shotgun (WGS) entry which is preliminary data.</text>
</comment>
<dbReference type="InterPro" id="IPR004320">
    <property type="entry name" value="BPS1_pln"/>
</dbReference>
<accession>A0A8X7ZT91</accession>
<dbReference type="Pfam" id="PF03087">
    <property type="entry name" value="BPS1"/>
    <property type="match status" value="1"/>
</dbReference>
<reference evidence="2" key="1">
    <citation type="journal article" date="2020" name="bioRxiv">
        <title>Hybrid origin of Populus tomentosa Carr. identified through genome sequencing and phylogenomic analysis.</title>
        <authorList>
            <person name="An X."/>
            <person name="Gao K."/>
            <person name="Chen Z."/>
            <person name="Li J."/>
            <person name="Yang X."/>
            <person name="Yang X."/>
            <person name="Zhou J."/>
            <person name="Guo T."/>
            <person name="Zhao T."/>
            <person name="Huang S."/>
            <person name="Miao D."/>
            <person name="Khan W.U."/>
            <person name="Rao P."/>
            <person name="Ye M."/>
            <person name="Lei B."/>
            <person name="Liao W."/>
            <person name="Wang J."/>
            <person name="Ji L."/>
            <person name="Li Y."/>
            <person name="Guo B."/>
            <person name="Mustafa N.S."/>
            <person name="Li S."/>
            <person name="Yun Q."/>
            <person name="Keller S.R."/>
            <person name="Mao J."/>
            <person name="Zhang R."/>
            <person name="Strauss S.H."/>
        </authorList>
    </citation>
    <scope>NUCLEOTIDE SEQUENCE</scope>
    <source>
        <strain evidence="2">GM15</strain>
        <tissue evidence="2">Leaf</tissue>
    </source>
</reference>
<protein>
    <submittedName>
        <fullName evidence="2">Uncharacterized protein</fullName>
    </submittedName>
</protein>
<keyword evidence="3" id="KW-1185">Reference proteome</keyword>
<sequence>MASLSPINSAHHPVRSISLPSRSHPNSLKVEAQLTKLRTWESSTNPLRAETIQMSLTQLAELFNCIQDLIHSPLTQQAFHHQHLSHVEGAIEDSVGLLDVCGTVRDLFLTMKEHVQDMQSLLRRRGARDLSIESNVLAYVSFRKKTTKEITRSIRTLKRTASNVNGSYHPSTEVDNQQSYVIEVINEARAIAISIFRSLVLFLSMPEVKKNTGGWSTLISKLIRSGLLASDKGQKMFNEVGNVDIALCSIQGQTRKNDAKVDVQEVQRRLETLDVCELQVDTQSPGWQKTLCKVLKGIQGVSFTIDASRGRARVSGEVNPNKLLLILAKAGKHAELIWVHHGNSQSNAQSYSHVYGNIPTGYGGGYGFYNDYPYNDPYGGMNYYMDDPQQTYLYYQDYYPPQYYPPSSYHEPPAMYFPQGPPPVQNQRLQSVCNMM</sequence>
<dbReference type="EMBL" id="JAAWWB010000010">
    <property type="protein sequence ID" value="KAG6773777.1"/>
    <property type="molecule type" value="Genomic_DNA"/>
</dbReference>
<dbReference type="PANTHER" id="PTHR33070">
    <property type="entry name" value="OS06G0725500 PROTEIN"/>
    <property type="match status" value="1"/>
</dbReference>
<dbReference type="GO" id="GO:0048364">
    <property type="term" value="P:root development"/>
    <property type="evidence" value="ECO:0007669"/>
    <property type="project" value="InterPro"/>
</dbReference>
<evidence type="ECO:0000313" key="2">
    <source>
        <dbReference type="EMBL" id="KAG6773777.1"/>
    </source>
</evidence>
<dbReference type="GO" id="GO:0048367">
    <property type="term" value="P:shoot system development"/>
    <property type="evidence" value="ECO:0007669"/>
    <property type="project" value="InterPro"/>
</dbReference>
<dbReference type="GO" id="GO:0046872">
    <property type="term" value="F:metal ion binding"/>
    <property type="evidence" value="ECO:0007669"/>
    <property type="project" value="InterPro"/>
</dbReference>
<dbReference type="CDD" id="cd00371">
    <property type="entry name" value="HMA"/>
    <property type="match status" value="1"/>
</dbReference>
<dbReference type="Proteomes" id="UP000886885">
    <property type="component" value="Chromosome 5D"/>
</dbReference>
<proteinExistence type="predicted"/>
<evidence type="ECO:0000313" key="3">
    <source>
        <dbReference type="Proteomes" id="UP000886885"/>
    </source>
</evidence>